<evidence type="ECO:0000259" key="3">
    <source>
        <dbReference type="Pfam" id="PF02230"/>
    </source>
</evidence>
<accession>A0A8J8NER6</accession>
<dbReference type="PANTHER" id="PTHR10655:SF17">
    <property type="entry name" value="LYSOPHOSPHOLIPASE-LIKE PROTEIN 1"/>
    <property type="match status" value="1"/>
</dbReference>
<dbReference type="InterPro" id="IPR003140">
    <property type="entry name" value="PLipase/COase/thioEstase"/>
</dbReference>
<dbReference type="SUPFAM" id="SSF53474">
    <property type="entry name" value="alpha/beta-Hydrolases"/>
    <property type="match status" value="1"/>
</dbReference>
<dbReference type="GO" id="GO:0005737">
    <property type="term" value="C:cytoplasm"/>
    <property type="evidence" value="ECO:0007669"/>
    <property type="project" value="TreeGrafter"/>
</dbReference>
<organism evidence="4 5">
    <name type="scientific">Halteria grandinella</name>
    <dbReference type="NCBI Taxonomy" id="5974"/>
    <lineage>
        <taxon>Eukaryota</taxon>
        <taxon>Sar</taxon>
        <taxon>Alveolata</taxon>
        <taxon>Ciliophora</taxon>
        <taxon>Intramacronucleata</taxon>
        <taxon>Spirotrichea</taxon>
        <taxon>Stichotrichia</taxon>
        <taxon>Sporadotrichida</taxon>
        <taxon>Halteriidae</taxon>
        <taxon>Halteria</taxon>
    </lineage>
</organism>
<feature type="domain" description="Phospholipase/carboxylesterase/thioesterase" evidence="3">
    <location>
        <begin position="41"/>
        <end position="259"/>
    </location>
</feature>
<proteinExistence type="inferred from homology"/>
<dbReference type="GO" id="GO:0052689">
    <property type="term" value="F:carboxylic ester hydrolase activity"/>
    <property type="evidence" value="ECO:0007669"/>
    <property type="project" value="TreeGrafter"/>
</dbReference>
<dbReference type="EMBL" id="RRYP01018816">
    <property type="protein sequence ID" value="TNV73468.1"/>
    <property type="molecule type" value="Genomic_DNA"/>
</dbReference>
<gene>
    <name evidence="4" type="ORF">FGO68_gene16404</name>
</gene>
<dbReference type="GO" id="GO:0008474">
    <property type="term" value="F:palmitoyl-(protein) hydrolase activity"/>
    <property type="evidence" value="ECO:0007669"/>
    <property type="project" value="TreeGrafter"/>
</dbReference>
<protein>
    <recommendedName>
        <fullName evidence="3">Phospholipase/carboxylesterase/thioesterase domain-containing protein</fullName>
    </recommendedName>
</protein>
<dbReference type="Proteomes" id="UP000785679">
    <property type="component" value="Unassembled WGS sequence"/>
</dbReference>
<comment type="caution">
    <text evidence="4">The sequence shown here is derived from an EMBL/GenBank/DDBJ whole genome shotgun (WGS) entry which is preliminary data.</text>
</comment>
<dbReference type="AlphaFoldDB" id="A0A8J8NER6"/>
<dbReference type="Pfam" id="PF02230">
    <property type="entry name" value="Abhydrolase_2"/>
    <property type="match status" value="1"/>
</dbReference>
<dbReference type="PANTHER" id="PTHR10655">
    <property type="entry name" value="LYSOPHOSPHOLIPASE-RELATED"/>
    <property type="match status" value="1"/>
</dbReference>
<dbReference type="InterPro" id="IPR050565">
    <property type="entry name" value="LYPA1-2/EST-like"/>
</dbReference>
<evidence type="ECO:0000256" key="1">
    <source>
        <dbReference type="ARBA" id="ARBA00006499"/>
    </source>
</evidence>
<keyword evidence="5" id="KW-1185">Reference proteome</keyword>
<evidence type="ECO:0000256" key="2">
    <source>
        <dbReference type="ARBA" id="ARBA00022801"/>
    </source>
</evidence>
<dbReference type="Gene3D" id="3.40.50.1820">
    <property type="entry name" value="alpha/beta hydrolase"/>
    <property type="match status" value="1"/>
</dbReference>
<reference evidence="4" key="1">
    <citation type="submission" date="2019-06" db="EMBL/GenBank/DDBJ databases">
        <authorList>
            <person name="Zheng W."/>
        </authorList>
    </citation>
    <scope>NUCLEOTIDE SEQUENCE</scope>
    <source>
        <strain evidence="4">QDHG01</strain>
    </source>
</reference>
<dbReference type="OrthoDB" id="2418081at2759"/>
<comment type="similarity">
    <text evidence="1">Belongs to the AB hydrolase superfamily. AB hydrolase 2 family.</text>
</comment>
<sequence length="266" mass="30537">MLAKQRLSLIERNLRAFSTSDSRHPIYNIQVDRKERSITLVPKESHKSSLIWLHGLGDSANGFADVFLNEEYAWTPPHVKVILLTAPERPVTLNGGMVMNSWYDIYSLRGDYIKSLDELFDKYSREEMLQSVQTVSAVIDKEIELLGDSRKVYIGGFSQGCALSLATMILYPKILGGLFCLSGMNALKIDWSRVAQEKKEMPIFVHHGEADDVIQHKVAIKTYQEFIDNGFKKMEIKTEKHVGHSLSERELQRMRQYVRERLNSMV</sequence>
<name>A0A8J8NER6_HALGN</name>
<evidence type="ECO:0000313" key="5">
    <source>
        <dbReference type="Proteomes" id="UP000785679"/>
    </source>
</evidence>
<evidence type="ECO:0000313" key="4">
    <source>
        <dbReference type="EMBL" id="TNV73468.1"/>
    </source>
</evidence>
<keyword evidence="2" id="KW-0378">Hydrolase</keyword>
<dbReference type="InterPro" id="IPR029058">
    <property type="entry name" value="AB_hydrolase_fold"/>
</dbReference>